<feature type="transmembrane region" description="Helical" evidence="6">
    <location>
        <begin position="161"/>
        <end position="179"/>
    </location>
</feature>
<dbReference type="STRING" id="573065.Astex_1105"/>
<dbReference type="eggNOG" id="COG0670">
    <property type="taxonomic scope" value="Bacteria"/>
</dbReference>
<evidence type="ECO:0000313" key="8">
    <source>
        <dbReference type="Proteomes" id="UP000001492"/>
    </source>
</evidence>
<protein>
    <recommendedName>
        <fullName evidence="9">Bax inhibitor-1/YccA family protein</fullName>
    </recommendedName>
</protein>
<reference evidence="8" key="1">
    <citation type="submission" date="2010-12" db="EMBL/GenBank/DDBJ databases">
        <title>Complete sequence of chromosome 1 of Asticcacaulis excentricus CB 48.</title>
        <authorList>
            <consortium name="US DOE Joint Genome Institute"/>
            <person name="Lucas S."/>
            <person name="Copeland A."/>
            <person name="Lapidus A."/>
            <person name="Cheng J.-F."/>
            <person name="Bruce D."/>
            <person name="Goodwin L."/>
            <person name="Pitluck S."/>
            <person name="Teshima H."/>
            <person name="Davenport K."/>
            <person name="Detter J.C."/>
            <person name="Han C."/>
            <person name="Tapia R."/>
            <person name="Land M."/>
            <person name="Hauser L."/>
            <person name="Jeffries C."/>
            <person name="Kyrpides N."/>
            <person name="Ivanova N."/>
            <person name="Ovchinnikova G."/>
            <person name="Brun Y.V."/>
            <person name="Woyke T."/>
        </authorList>
    </citation>
    <scope>NUCLEOTIDE SEQUENCE [LARGE SCALE GENOMIC DNA]</scope>
    <source>
        <strain evidence="8">ATCC 15261 / DSM 4724 / KCTC 12464 / NCIMB 9791 / VKM B-1370 / CB 48</strain>
    </source>
</reference>
<dbReference type="Proteomes" id="UP000001492">
    <property type="component" value="Chromosome 1"/>
</dbReference>
<feature type="transmembrane region" description="Helical" evidence="6">
    <location>
        <begin position="107"/>
        <end position="125"/>
    </location>
</feature>
<dbReference type="PANTHER" id="PTHR23291:SF50">
    <property type="entry name" value="PROTEIN LIFEGUARD 4"/>
    <property type="match status" value="1"/>
</dbReference>
<feature type="transmembrane region" description="Helical" evidence="6">
    <location>
        <begin position="224"/>
        <end position="246"/>
    </location>
</feature>
<feature type="transmembrane region" description="Helical" evidence="6">
    <location>
        <begin position="185"/>
        <end position="203"/>
    </location>
</feature>
<name>E8RMG1_ASTEC</name>
<dbReference type="RefSeq" id="WP_013478613.1">
    <property type="nucleotide sequence ID" value="NC_014816.1"/>
</dbReference>
<evidence type="ECO:0000256" key="2">
    <source>
        <dbReference type="ARBA" id="ARBA00010350"/>
    </source>
</evidence>
<comment type="similarity">
    <text evidence="2 6">Belongs to the BI1 family.</text>
</comment>
<comment type="subcellular location">
    <subcellularLocation>
        <location evidence="1">Membrane</location>
        <topology evidence="1">Multi-pass membrane protein</topology>
    </subcellularLocation>
</comment>
<dbReference type="Pfam" id="PF01027">
    <property type="entry name" value="Bax1-I"/>
    <property type="match status" value="1"/>
</dbReference>
<feature type="transmembrane region" description="Helical" evidence="6">
    <location>
        <begin position="131"/>
        <end position="149"/>
    </location>
</feature>
<proteinExistence type="inferred from homology"/>
<keyword evidence="4 6" id="KW-1133">Transmembrane helix</keyword>
<accession>E8RMG1</accession>
<gene>
    <name evidence="7" type="ordered locus">Astex_1105</name>
</gene>
<dbReference type="KEGG" id="aex:Astex_1105"/>
<evidence type="ECO:0000313" key="7">
    <source>
        <dbReference type="EMBL" id="ADU12781.1"/>
    </source>
</evidence>
<keyword evidence="8" id="KW-1185">Reference proteome</keyword>
<keyword evidence="3 6" id="KW-0812">Transmembrane</keyword>
<evidence type="ECO:0000256" key="1">
    <source>
        <dbReference type="ARBA" id="ARBA00004141"/>
    </source>
</evidence>
<feature type="transmembrane region" description="Helical" evidence="6">
    <location>
        <begin position="76"/>
        <end position="95"/>
    </location>
</feature>
<evidence type="ECO:0000256" key="4">
    <source>
        <dbReference type="ARBA" id="ARBA00022989"/>
    </source>
</evidence>
<feature type="transmembrane region" description="Helical" evidence="6">
    <location>
        <begin position="38"/>
        <end position="64"/>
    </location>
</feature>
<dbReference type="GO" id="GO:0016020">
    <property type="term" value="C:membrane"/>
    <property type="evidence" value="ECO:0007669"/>
    <property type="project" value="UniProtKB-SubCell"/>
</dbReference>
<dbReference type="HOGENOM" id="CLU_058671_1_1_5"/>
<evidence type="ECO:0000256" key="3">
    <source>
        <dbReference type="ARBA" id="ARBA00022692"/>
    </source>
</evidence>
<dbReference type="OrthoDB" id="9793828at2"/>
<dbReference type="InterPro" id="IPR006214">
    <property type="entry name" value="Bax_inhibitor_1-related"/>
</dbReference>
<sequence>MQPRGHSRDLFNGSGGTTRTLALDADLRRYMMGIYNRMGLALLISGGVAFLAAQSPGFISAVYVMSGDRISGLTGLGWGLAFAPLAMAMVLGFGVMRMSLATAQFSFWIFAAIMGLSLTSIVLAYTGASIAQAFLITAITFGLTSFWGYTTKQDLTRFGGFLMMAVIGLIVASLVNLLLQSSWLQLALSALGVLIFTALTAFDTQRLKGLYYDLSDQGETRGKIMILGALSLYINVINIFTSLLHLSGERR</sequence>
<dbReference type="AlphaFoldDB" id="E8RMG1"/>
<keyword evidence="5 6" id="KW-0472">Membrane</keyword>
<evidence type="ECO:0008006" key="9">
    <source>
        <dbReference type="Google" id="ProtNLM"/>
    </source>
</evidence>
<evidence type="ECO:0000256" key="5">
    <source>
        <dbReference type="ARBA" id="ARBA00023136"/>
    </source>
</evidence>
<organism evidence="7 8">
    <name type="scientific">Asticcacaulis excentricus (strain ATCC 15261 / DSM 4724 / KCTC 12464 / NCIMB 9791 / VKM B-1370 / CB 48)</name>
    <dbReference type="NCBI Taxonomy" id="573065"/>
    <lineage>
        <taxon>Bacteria</taxon>
        <taxon>Pseudomonadati</taxon>
        <taxon>Pseudomonadota</taxon>
        <taxon>Alphaproteobacteria</taxon>
        <taxon>Caulobacterales</taxon>
        <taxon>Caulobacteraceae</taxon>
        <taxon>Asticcacaulis</taxon>
    </lineage>
</organism>
<dbReference type="EMBL" id="CP002395">
    <property type="protein sequence ID" value="ADU12781.1"/>
    <property type="molecule type" value="Genomic_DNA"/>
</dbReference>
<evidence type="ECO:0000256" key="6">
    <source>
        <dbReference type="RuleBase" id="RU004379"/>
    </source>
</evidence>
<dbReference type="PANTHER" id="PTHR23291">
    <property type="entry name" value="BAX INHIBITOR-RELATED"/>
    <property type="match status" value="1"/>
</dbReference>
<dbReference type="CDD" id="cd10432">
    <property type="entry name" value="BI-1-like_bacterial"/>
    <property type="match status" value="1"/>
</dbReference>